<dbReference type="InterPro" id="IPR036388">
    <property type="entry name" value="WH-like_DNA-bd_sf"/>
</dbReference>
<dbReference type="EMBL" id="UGQT01000001">
    <property type="protein sequence ID" value="STZ60077.1"/>
    <property type="molecule type" value="Genomic_DNA"/>
</dbReference>
<keyword evidence="1" id="KW-0319">Glycerol metabolism</keyword>
<dbReference type="AlphaFoldDB" id="A0A378TIT6"/>
<dbReference type="InterPro" id="IPR050707">
    <property type="entry name" value="HTH_MetabolicPath_Reg"/>
</dbReference>
<dbReference type="GO" id="GO:0045892">
    <property type="term" value="P:negative regulation of DNA-templated transcription"/>
    <property type="evidence" value="ECO:0007669"/>
    <property type="project" value="TreeGrafter"/>
</dbReference>
<dbReference type="Gene3D" id="1.10.10.10">
    <property type="entry name" value="Winged helix-like DNA-binding domain superfamily/Winged helix DNA-binding domain"/>
    <property type="match status" value="1"/>
</dbReference>
<comment type="function">
    <text evidence="5">May be an activator protein for the gylABX operon.</text>
</comment>
<feature type="domain" description="IclR-ED" evidence="8">
    <location>
        <begin position="86"/>
        <end position="269"/>
    </location>
</feature>
<dbReference type="InterPro" id="IPR036390">
    <property type="entry name" value="WH_DNA-bd_sf"/>
</dbReference>
<keyword evidence="2" id="KW-0805">Transcription regulation</keyword>
<organism evidence="9 10">
    <name type="scientific">Mycolicibacterium tokaiense</name>
    <dbReference type="NCBI Taxonomy" id="39695"/>
    <lineage>
        <taxon>Bacteria</taxon>
        <taxon>Bacillati</taxon>
        <taxon>Actinomycetota</taxon>
        <taxon>Actinomycetes</taxon>
        <taxon>Mycobacteriales</taxon>
        <taxon>Mycobacteriaceae</taxon>
        <taxon>Mycolicibacterium</taxon>
    </lineage>
</organism>
<evidence type="ECO:0000256" key="6">
    <source>
        <dbReference type="ARBA" id="ARBA00070406"/>
    </source>
</evidence>
<dbReference type="InterPro" id="IPR029016">
    <property type="entry name" value="GAF-like_dom_sf"/>
</dbReference>
<dbReference type="GO" id="GO:0003677">
    <property type="term" value="F:DNA binding"/>
    <property type="evidence" value="ECO:0007669"/>
    <property type="project" value="UniProtKB-KW"/>
</dbReference>
<evidence type="ECO:0000256" key="4">
    <source>
        <dbReference type="ARBA" id="ARBA00023163"/>
    </source>
</evidence>
<evidence type="ECO:0000256" key="3">
    <source>
        <dbReference type="ARBA" id="ARBA00023125"/>
    </source>
</evidence>
<dbReference type="GO" id="GO:0003700">
    <property type="term" value="F:DNA-binding transcription factor activity"/>
    <property type="evidence" value="ECO:0007669"/>
    <property type="project" value="TreeGrafter"/>
</dbReference>
<evidence type="ECO:0000256" key="1">
    <source>
        <dbReference type="ARBA" id="ARBA00022798"/>
    </source>
</evidence>
<dbReference type="Pfam" id="PF01614">
    <property type="entry name" value="IclR_C"/>
    <property type="match status" value="1"/>
</dbReference>
<reference evidence="9 10" key="1">
    <citation type="submission" date="2018-06" db="EMBL/GenBank/DDBJ databases">
        <authorList>
            <consortium name="Pathogen Informatics"/>
            <person name="Doyle S."/>
        </authorList>
    </citation>
    <scope>NUCLEOTIDE SEQUENCE [LARGE SCALE GENOMIC DNA]</scope>
    <source>
        <strain evidence="9 10">NCTC10821</strain>
    </source>
</reference>
<evidence type="ECO:0000313" key="9">
    <source>
        <dbReference type="EMBL" id="STZ60077.1"/>
    </source>
</evidence>
<dbReference type="PANTHER" id="PTHR30136">
    <property type="entry name" value="HELIX-TURN-HELIX TRANSCRIPTIONAL REGULATOR, ICLR FAMILY"/>
    <property type="match status" value="1"/>
</dbReference>
<dbReference type="RefSeq" id="WP_068919012.1">
    <property type="nucleotide sequence ID" value="NZ_AP022600.1"/>
</dbReference>
<keyword evidence="3" id="KW-0238">DNA-binding</keyword>
<dbReference type="PROSITE" id="PS51077">
    <property type="entry name" value="HTH_ICLR"/>
    <property type="match status" value="1"/>
</dbReference>
<dbReference type="PANTHER" id="PTHR30136:SF35">
    <property type="entry name" value="HTH-TYPE TRANSCRIPTIONAL REGULATOR RV1719"/>
    <property type="match status" value="1"/>
</dbReference>
<dbReference type="SUPFAM" id="SSF46785">
    <property type="entry name" value="Winged helix' DNA-binding domain"/>
    <property type="match status" value="1"/>
</dbReference>
<dbReference type="FunFam" id="1.10.10.10:FF:000056">
    <property type="entry name" value="IclR family transcriptional regulator"/>
    <property type="match status" value="1"/>
</dbReference>
<sequence length="283" mass="29922">MPSADENAAATGDGDPGVFAPQSGIAAVDRAVAVLDVFTRGQLRLGVSDVARATGLSTSTAHRVLAALCTHGLVTKVGPNYALGPRILQLAAAARDTGNLTAVARPVMTRLRDATGETVGLHVVKGGGRFVIDQVESTQPLRRTYTEWGQFIPLHQGAPSRLLLAYSDDQTIANVLEGPFESITSSTVVTRDELVRQIDLVRQKGYTFSFEERVAGIRSIAVPLWDYTGEVIAAMSVTGPAIRVTEDWMYRALPTILAAAADISAELGFTPPGVTGQAALTPQ</sequence>
<accession>A0A378TIT6</accession>
<protein>
    <recommendedName>
        <fullName evidence="6">Glycerol operon regulatory protein</fullName>
    </recommendedName>
</protein>
<proteinExistence type="predicted"/>
<dbReference type="Pfam" id="PF09339">
    <property type="entry name" value="HTH_IclR"/>
    <property type="match status" value="1"/>
</dbReference>
<dbReference type="InterPro" id="IPR014757">
    <property type="entry name" value="Tscrpt_reg_IclR_C"/>
</dbReference>
<evidence type="ECO:0000256" key="5">
    <source>
        <dbReference type="ARBA" id="ARBA00058938"/>
    </source>
</evidence>
<evidence type="ECO:0000259" key="7">
    <source>
        <dbReference type="PROSITE" id="PS51077"/>
    </source>
</evidence>
<feature type="domain" description="HTH iclR-type" evidence="7">
    <location>
        <begin position="25"/>
        <end position="85"/>
    </location>
</feature>
<dbReference type="SMART" id="SM00346">
    <property type="entry name" value="HTH_ICLR"/>
    <property type="match status" value="1"/>
</dbReference>
<dbReference type="OrthoDB" id="8479143at2"/>
<dbReference type="GO" id="GO:0006071">
    <property type="term" value="P:glycerol metabolic process"/>
    <property type="evidence" value="ECO:0007669"/>
    <property type="project" value="UniProtKB-KW"/>
</dbReference>
<dbReference type="SUPFAM" id="SSF55781">
    <property type="entry name" value="GAF domain-like"/>
    <property type="match status" value="1"/>
</dbReference>
<dbReference type="Proteomes" id="UP000254978">
    <property type="component" value="Unassembled WGS sequence"/>
</dbReference>
<evidence type="ECO:0000313" key="10">
    <source>
        <dbReference type="Proteomes" id="UP000254978"/>
    </source>
</evidence>
<name>A0A378TIT6_9MYCO</name>
<dbReference type="Gene3D" id="3.30.450.40">
    <property type="match status" value="1"/>
</dbReference>
<evidence type="ECO:0000259" key="8">
    <source>
        <dbReference type="PROSITE" id="PS51078"/>
    </source>
</evidence>
<evidence type="ECO:0000256" key="2">
    <source>
        <dbReference type="ARBA" id="ARBA00023015"/>
    </source>
</evidence>
<keyword evidence="10" id="KW-1185">Reference proteome</keyword>
<keyword evidence="4" id="KW-0804">Transcription</keyword>
<dbReference type="InterPro" id="IPR005471">
    <property type="entry name" value="Tscrpt_reg_IclR_N"/>
</dbReference>
<gene>
    <name evidence="9" type="primary">kdgR_5</name>
    <name evidence="9" type="ORF">NCTC10821_03615</name>
</gene>
<dbReference type="PROSITE" id="PS51078">
    <property type="entry name" value="ICLR_ED"/>
    <property type="match status" value="1"/>
</dbReference>